<evidence type="ECO:0000313" key="3">
    <source>
        <dbReference type="Proteomes" id="UP000321798"/>
    </source>
</evidence>
<organism evidence="2 3">
    <name type="scientific">Cellulomonas soli</name>
    <dbReference type="NCBI Taxonomy" id="931535"/>
    <lineage>
        <taxon>Bacteria</taxon>
        <taxon>Bacillati</taxon>
        <taxon>Actinomycetota</taxon>
        <taxon>Actinomycetes</taxon>
        <taxon>Micrococcales</taxon>
        <taxon>Cellulomonadaceae</taxon>
        <taxon>Cellulomonas</taxon>
    </lineage>
</organism>
<keyword evidence="1" id="KW-1133">Transmembrane helix</keyword>
<evidence type="ECO:0008006" key="4">
    <source>
        <dbReference type="Google" id="ProtNLM"/>
    </source>
</evidence>
<evidence type="ECO:0000256" key="1">
    <source>
        <dbReference type="SAM" id="Phobius"/>
    </source>
</evidence>
<accession>A0A512PA68</accession>
<name>A0A512PA68_9CELL</name>
<reference evidence="2 3" key="1">
    <citation type="submission" date="2019-07" db="EMBL/GenBank/DDBJ databases">
        <title>Whole genome shotgun sequence of Cellulomonas soli NBRC 109434.</title>
        <authorList>
            <person name="Hosoyama A."/>
            <person name="Uohara A."/>
            <person name="Ohji S."/>
            <person name="Ichikawa N."/>
        </authorList>
    </citation>
    <scope>NUCLEOTIDE SEQUENCE [LARGE SCALE GENOMIC DNA]</scope>
    <source>
        <strain evidence="2 3">NBRC 109434</strain>
    </source>
</reference>
<keyword evidence="3" id="KW-1185">Reference proteome</keyword>
<gene>
    <name evidence="2" type="ORF">CSO01_08280</name>
</gene>
<comment type="caution">
    <text evidence="2">The sequence shown here is derived from an EMBL/GenBank/DDBJ whole genome shotgun (WGS) entry which is preliminary data.</text>
</comment>
<dbReference type="EMBL" id="BKAL01000002">
    <property type="protein sequence ID" value="GEP68113.1"/>
    <property type="molecule type" value="Genomic_DNA"/>
</dbReference>
<feature type="transmembrane region" description="Helical" evidence="1">
    <location>
        <begin position="6"/>
        <end position="28"/>
    </location>
</feature>
<keyword evidence="1" id="KW-0472">Membrane</keyword>
<keyword evidence="1" id="KW-0812">Transmembrane</keyword>
<proteinExistence type="predicted"/>
<dbReference type="Proteomes" id="UP000321798">
    <property type="component" value="Unassembled WGS sequence"/>
</dbReference>
<sequence length="238" mass="24877">MSLPELLVSMILLGVVLIAVTSLSIGFMRTNQQSINRQEQIDSARTATERMAKTLRTAIMPSQLTASCTGACAVDAFVVGQDFTVQFYANLENPGNTVGPSKVTYTVVTGADGVRSLVEKVQVPDSATPTEAGYVYCNAEAAGATPECRAHLSTRTLAKGVQITAPLFNYYSAASSTPLSPAASGGSLTVASLSKVLAIELHVTVQLPSSVQAGPTTYIQRITLPNAQAVLPSTEVVP</sequence>
<dbReference type="AlphaFoldDB" id="A0A512PA68"/>
<evidence type="ECO:0000313" key="2">
    <source>
        <dbReference type="EMBL" id="GEP68113.1"/>
    </source>
</evidence>
<protein>
    <recommendedName>
        <fullName evidence="4">Prepilin-type N-terminal cleavage/methylation domain-containing protein</fullName>
    </recommendedName>
</protein>